<organism evidence="2 3">
    <name type="scientific">Arthrobacter koreensis</name>
    <dbReference type="NCBI Taxonomy" id="199136"/>
    <lineage>
        <taxon>Bacteria</taxon>
        <taxon>Bacillati</taxon>
        <taxon>Actinomycetota</taxon>
        <taxon>Actinomycetes</taxon>
        <taxon>Micrococcales</taxon>
        <taxon>Micrococcaceae</taxon>
        <taxon>Arthrobacter</taxon>
    </lineage>
</organism>
<dbReference type="EMBL" id="CP106856">
    <property type="protein sequence ID" value="UYB36709.1"/>
    <property type="molecule type" value="Genomic_DNA"/>
</dbReference>
<gene>
    <name evidence="2" type="ORF">N9A08_03255</name>
</gene>
<keyword evidence="3" id="KW-1185">Reference proteome</keyword>
<feature type="region of interest" description="Disordered" evidence="1">
    <location>
        <begin position="1"/>
        <end position="43"/>
    </location>
</feature>
<name>A0ABY6FU06_9MICC</name>
<evidence type="ECO:0000313" key="2">
    <source>
        <dbReference type="EMBL" id="UYB36709.1"/>
    </source>
</evidence>
<proteinExistence type="predicted"/>
<dbReference type="RefSeq" id="WP_255300596.1">
    <property type="nucleotide sequence ID" value="NZ_BAAAKG010000003.1"/>
</dbReference>
<dbReference type="GeneID" id="95608963"/>
<feature type="compositionally biased region" description="Basic and acidic residues" evidence="1">
    <location>
        <begin position="7"/>
        <end position="32"/>
    </location>
</feature>
<evidence type="ECO:0000313" key="3">
    <source>
        <dbReference type="Proteomes" id="UP001063368"/>
    </source>
</evidence>
<evidence type="ECO:0000256" key="1">
    <source>
        <dbReference type="SAM" id="MobiDB-lite"/>
    </source>
</evidence>
<dbReference type="Proteomes" id="UP001063368">
    <property type="component" value="Chromosome"/>
</dbReference>
<protein>
    <submittedName>
        <fullName evidence="2">Uncharacterized protein</fullName>
    </submittedName>
</protein>
<reference evidence="2" key="1">
    <citation type="submission" date="2022-09" db="EMBL/GenBank/DDBJ databases">
        <authorList>
            <person name="Li D."/>
            <person name="Cheng J."/>
            <person name="Li Y."/>
        </authorList>
    </citation>
    <scope>NUCLEOTIDE SEQUENCE</scope>
    <source>
        <strain evidence="2">DL</strain>
    </source>
</reference>
<accession>A0ABY6FU06</accession>
<sequence length="43" mass="4656">MSTTPNDENRTHNEEPSEGEETSHADSSRDHAQNAAEGDEGQS</sequence>